<keyword evidence="1" id="KW-1133">Transmembrane helix</keyword>
<keyword evidence="1" id="KW-0472">Membrane</keyword>
<dbReference type="InterPro" id="IPR003377">
    <property type="entry name" value="Cornichon"/>
</dbReference>
<evidence type="ECO:0000256" key="1">
    <source>
        <dbReference type="SAM" id="Phobius"/>
    </source>
</evidence>
<organism evidence="2 3">
    <name type="scientific">Astathelohania contejeani</name>
    <dbReference type="NCBI Taxonomy" id="164912"/>
    <lineage>
        <taxon>Eukaryota</taxon>
        <taxon>Fungi</taxon>
        <taxon>Fungi incertae sedis</taxon>
        <taxon>Microsporidia</taxon>
        <taxon>Astathelohaniidae</taxon>
        <taxon>Astathelohania</taxon>
    </lineage>
</organism>
<keyword evidence="1" id="KW-0812">Transmembrane</keyword>
<comment type="caution">
    <text evidence="2">The sequence shown here is derived from an EMBL/GenBank/DDBJ whole genome shotgun (WGS) entry which is preliminary data.</text>
</comment>
<evidence type="ECO:0000313" key="3">
    <source>
        <dbReference type="Proteomes" id="UP001516464"/>
    </source>
</evidence>
<reference evidence="2 3" key="1">
    <citation type="submission" date="2019-01" db="EMBL/GenBank/DDBJ databases">
        <title>Genomes sequencing and comparative genomics of infectious freshwater microsporidia, Cucumispora dikerogammari and Thelohania contejeani.</title>
        <authorList>
            <person name="Cormier A."/>
            <person name="Giraud I."/>
            <person name="Wattier R."/>
            <person name="Teixeira M."/>
            <person name="Grandjean F."/>
            <person name="Rigaud T."/>
            <person name="Cordaux R."/>
        </authorList>
    </citation>
    <scope>NUCLEOTIDE SEQUENCE [LARGE SCALE GENOMIC DNA]</scope>
    <source>
        <strain evidence="2">T1</strain>
        <tissue evidence="2">Spores</tissue>
    </source>
</reference>
<feature type="transmembrane region" description="Helical" evidence="1">
    <location>
        <begin position="112"/>
        <end position="134"/>
    </location>
</feature>
<feature type="transmembrane region" description="Helical" evidence="1">
    <location>
        <begin position="52"/>
        <end position="80"/>
    </location>
</feature>
<name>A0ABQ7HW94_9MICR</name>
<dbReference type="Pfam" id="PF03311">
    <property type="entry name" value="Cornichon"/>
    <property type="match status" value="1"/>
</dbReference>
<dbReference type="Proteomes" id="UP001516464">
    <property type="component" value="Unassembled WGS sequence"/>
</dbReference>
<sequence length="136" mass="15856">MQIIAKLICNILSVVLFIIELYKIEAITNLERNCISSYETARILNELTMLDFYILIVLTMGQLFVFYYLGFVFVVPLLAYEINKIINHKHAIICTDIVNSIKEKKLEIFIKLFAYAILFILYTLLNISTIHEVIMN</sequence>
<dbReference type="SMART" id="SM01398">
    <property type="entry name" value="Cornichon"/>
    <property type="match status" value="1"/>
</dbReference>
<accession>A0ABQ7HW94</accession>
<protein>
    <submittedName>
        <fullName evidence="2">ER-derived vesicles protein ERV15</fullName>
    </submittedName>
</protein>
<gene>
    <name evidence="2" type="primary">ERV15</name>
    <name evidence="2" type="ORF">TCON_2343</name>
</gene>
<proteinExistence type="predicted"/>
<dbReference type="EMBL" id="SBIQ01000264">
    <property type="protein sequence ID" value="KAF7682428.1"/>
    <property type="molecule type" value="Genomic_DNA"/>
</dbReference>
<evidence type="ECO:0000313" key="2">
    <source>
        <dbReference type="EMBL" id="KAF7682428.1"/>
    </source>
</evidence>
<feature type="transmembrane region" description="Helical" evidence="1">
    <location>
        <begin position="7"/>
        <end position="24"/>
    </location>
</feature>
<keyword evidence="3" id="KW-1185">Reference proteome</keyword>